<dbReference type="EMBL" id="RQXW01000022">
    <property type="protein sequence ID" value="RTE64477.1"/>
    <property type="molecule type" value="Genomic_DNA"/>
</dbReference>
<comment type="similarity">
    <text evidence="3">Belongs to the methyl-accepting chemotaxis (MCP) protein family.</text>
</comment>
<dbReference type="GO" id="GO:0016020">
    <property type="term" value="C:membrane"/>
    <property type="evidence" value="ECO:0007669"/>
    <property type="project" value="UniProtKB-SubCell"/>
</dbReference>
<dbReference type="PANTHER" id="PTHR32089:SF70">
    <property type="entry name" value="ENERGY TAXIS MODULATING METHYL ACCEPTING SENSORY TRANSDUCER"/>
    <property type="match status" value="1"/>
</dbReference>
<dbReference type="Proteomes" id="UP000283087">
    <property type="component" value="Unassembled WGS sequence"/>
</dbReference>
<dbReference type="GO" id="GO:0006935">
    <property type="term" value="P:chemotaxis"/>
    <property type="evidence" value="ECO:0007669"/>
    <property type="project" value="UniProtKB-ARBA"/>
</dbReference>
<keyword evidence="6" id="KW-0472">Membrane</keyword>
<dbReference type="GO" id="GO:0007165">
    <property type="term" value="P:signal transduction"/>
    <property type="evidence" value="ECO:0007669"/>
    <property type="project" value="UniProtKB-KW"/>
</dbReference>
<dbReference type="Pfam" id="PF00672">
    <property type="entry name" value="HAMP"/>
    <property type="match status" value="1"/>
</dbReference>
<keyword evidence="6" id="KW-0812">Transmembrane</keyword>
<dbReference type="PROSITE" id="PS50111">
    <property type="entry name" value="CHEMOTAXIS_TRANSDUC_2"/>
    <property type="match status" value="1"/>
</dbReference>
<evidence type="ECO:0000256" key="6">
    <source>
        <dbReference type="SAM" id="Phobius"/>
    </source>
</evidence>
<dbReference type="SMART" id="SM00304">
    <property type="entry name" value="HAMP"/>
    <property type="match status" value="1"/>
</dbReference>
<name>A0A430KLX1_9GAMM</name>
<keyword evidence="10" id="KW-1185">Reference proteome</keyword>
<gene>
    <name evidence="9" type="ORF">EH243_17420</name>
</gene>
<reference evidence="9 10" key="1">
    <citation type="submission" date="2018-11" db="EMBL/GenBank/DDBJ databases">
        <title>The draft genome sequence of Amphritea opalescens ANRC-JH13T.</title>
        <authorList>
            <person name="Fang Z."/>
            <person name="Zhang Y."/>
            <person name="Han X."/>
        </authorList>
    </citation>
    <scope>NUCLEOTIDE SEQUENCE [LARGE SCALE GENOMIC DNA]</scope>
    <source>
        <strain evidence="9 10">ANRC-JH13</strain>
    </source>
</reference>
<evidence type="ECO:0000256" key="1">
    <source>
        <dbReference type="ARBA" id="ARBA00004370"/>
    </source>
</evidence>
<dbReference type="SMART" id="SM00283">
    <property type="entry name" value="MA"/>
    <property type="match status" value="1"/>
</dbReference>
<proteinExistence type="inferred from homology"/>
<evidence type="ECO:0000259" key="7">
    <source>
        <dbReference type="PROSITE" id="PS50111"/>
    </source>
</evidence>
<evidence type="ECO:0000256" key="2">
    <source>
        <dbReference type="ARBA" id="ARBA00023224"/>
    </source>
</evidence>
<comment type="subcellular location">
    <subcellularLocation>
        <location evidence="1">Membrane</location>
    </subcellularLocation>
</comment>
<evidence type="ECO:0000259" key="8">
    <source>
        <dbReference type="PROSITE" id="PS50885"/>
    </source>
</evidence>
<feature type="domain" description="HAMP" evidence="8">
    <location>
        <begin position="330"/>
        <end position="382"/>
    </location>
</feature>
<dbReference type="CDD" id="cd06225">
    <property type="entry name" value="HAMP"/>
    <property type="match status" value="1"/>
</dbReference>
<dbReference type="InterPro" id="IPR004089">
    <property type="entry name" value="MCPsignal_dom"/>
</dbReference>
<comment type="caution">
    <text evidence="9">The sequence shown here is derived from an EMBL/GenBank/DDBJ whole genome shotgun (WGS) entry which is preliminary data.</text>
</comment>
<protein>
    <submittedName>
        <fullName evidence="9">Methyl-accepting chemotaxis protein</fullName>
    </submittedName>
</protein>
<dbReference type="PROSITE" id="PS50885">
    <property type="entry name" value="HAMP"/>
    <property type="match status" value="1"/>
</dbReference>
<keyword evidence="5" id="KW-0175">Coiled coil</keyword>
<dbReference type="Gene3D" id="1.10.287.950">
    <property type="entry name" value="Methyl-accepting chemotaxis protein"/>
    <property type="match status" value="1"/>
</dbReference>
<evidence type="ECO:0000256" key="3">
    <source>
        <dbReference type="ARBA" id="ARBA00029447"/>
    </source>
</evidence>
<feature type="domain" description="Methyl-accepting transducer" evidence="7">
    <location>
        <begin position="387"/>
        <end position="623"/>
    </location>
</feature>
<keyword evidence="2 4" id="KW-0807">Transducer</keyword>
<keyword evidence="6" id="KW-1133">Transmembrane helix</keyword>
<dbReference type="SUPFAM" id="SSF58104">
    <property type="entry name" value="Methyl-accepting chemotaxis protein (MCP) signaling domain"/>
    <property type="match status" value="1"/>
</dbReference>
<evidence type="ECO:0000256" key="4">
    <source>
        <dbReference type="PROSITE-ProRule" id="PRU00284"/>
    </source>
</evidence>
<feature type="coiled-coil region" evidence="5">
    <location>
        <begin position="68"/>
        <end position="95"/>
    </location>
</feature>
<dbReference type="Pfam" id="PF00015">
    <property type="entry name" value="MCPsignal"/>
    <property type="match status" value="1"/>
</dbReference>
<sequence>MRLNVTHKLTAGFALMVIFIVIVGAGGLLGSRAISNHFFTVSDKVIPSLSGSFQQMVYLEEVNSALFSALSQNRIRDLNKKVKEVKANIVKFNEAQALVAEKVADKPELKATLDEVEAVSQPFFDITRQVIAERKQALILGFQTRQAELDFQSLGNTLNLWTQSLYEDQVDQEVLRKAQDLNIIFRMHRFQLVDYQRTNDIEKLQESLAKSKGELLAALKEAEPMVPKVQLLKRTITSVNNHLYSDGGLVDYYTEQAAADKALVESLHKTDGLITQARDAMNAFIEANHQLAGNARNEAQALVNFSHVGIVSLLAGSVIFALIVAFVLVQTIRVPLAHIHQGLSAFRQGDLSVVFAVEREDELGDLSRYLNSVVEELRTILQKVAEGAERLSAVANSNAAISQQTTQSMDQQSMKLEQTSSAAVEMEHSVSEVADHSKTTLQAVHEFESLSQSVSQQMLDTIGSIETQASGIDQAMGVSAEMSAFGEQIVMILTTIKDIADKTNLLALNAAIEAARAGDQGRGFAVVADEIRGLAGRTRASVQDTQEMVGNMQGAIQRVSAVMNQSFKQSQNCVEQASRSQNVLQAMNEAVAHIRDLNTFIETAAVEQAQAVAEVSQTLVAINSAAAETSQGAVIAADSSQTLLDVAKQQQALLGRFSIGRS</sequence>
<evidence type="ECO:0000313" key="9">
    <source>
        <dbReference type="EMBL" id="RTE64477.1"/>
    </source>
</evidence>
<dbReference type="PANTHER" id="PTHR32089">
    <property type="entry name" value="METHYL-ACCEPTING CHEMOTAXIS PROTEIN MCPB"/>
    <property type="match status" value="1"/>
</dbReference>
<feature type="transmembrane region" description="Helical" evidence="6">
    <location>
        <begin position="305"/>
        <end position="329"/>
    </location>
</feature>
<dbReference type="OrthoDB" id="5693655at2"/>
<dbReference type="FunFam" id="1.10.287.950:FF:000001">
    <property type="entry name" value="Methyl-accepting chemotaxis sensory transducer"/>
    <property type="match status" value="1"/>
</dbReference>
<dbReference type="AlphaFoldDB" id="A0A430KLX1"/>
<dbReference type="InterPro" id="IPR003660">
    <property type="entry name" value="HAMP_dom"/>
</dbReference>
<evidence type="ECO:0000313" key="10">
    <source>
        <dbReference type="Proteomes" id="UP000283087"/>
    </source>
</evidence>
<organism evidence="9 10">
    <name type="scientific">Amphritea opalescens</name>
    <dbReference type="NCBI Taxonomy" id="2490544"/>
    <lineage>
        <taxon>Bacteria</taxon>
        <taxon>Pseudomonadati</taxon>
        <taxon>Pseudomonadota</taxon>
        <taxon>Gammaproteobacteria</taxon>
        <taxon>Oceanospirillales</taxon>
        <taxon>Oceanospirillaceae</taxon>
        <taxon>Amphritea</taxon>
    </lineage>
</organism>
<evidence type="ECO:0000256" key="5">
    <source>
        <dbReference type="SAM" id="Coils"/>
    </source>
</evidence>
<feature type="transmembrane region" description="Helical" evidence="6">
    <location>
        <begin position="12"/>
        <end position="30"/>
    </location>
</feature>
<accession>A0A430KLX1</accession>
<dbReference type="RefSeq" id="WP_126159933.1">
    <property type="nucleotide sequence ID" value="NZ_RQXW01000022.1"/>
</dbReference>